<keyword evidence="8" id="KW-0187">Copper transport</keyword>
<keyword evidence="7 16" id="KW-0547">Nucleotide-binding</keyword>
<dbReference type="AlphaFoldDB" id="A0A9N9B442"/>
<dbReference type="GO" id="GO:0016020">
    <property type="term" value="C:membrane"/>
    <property type="evidence" value="ECO:0007669"/>
    <property type="project" value="UniProtKB-SubCell"/>
</dbReference>
<dbReference type="PROSITE" id="PS01047">
    <property type="entry name" value="HMA_1"/>
    <property type="match status" value="1"/>
</dbReference>
<dbReference type="InterPro" id="IPR023299">
    <property type="entry name" value="ATPase_P-typ_cyto_dom_N"/>
</dbReference>
<dbReference type="Gene3D" id="3.40.50.1000">
    <property type="entry name" value="HAD superfamily/HAD-like"/>
    <property type="match status" value="1"/>
</dbReference>
<keyword evidence="12" id="KW-0186">Copper</keyword>
<evidence type="ECO:0000256" key="8">
    <source>
        <dbReference type="ARBA" id="ARBA00022796"/>
    </source>
</evidence>
<keyword evidence="9 16" id="KW-0067">ATP-binding</keyword>
<dbReference type="PROSITE" id="PS00154">
    <property type="entry name" value="ATPASE_E1_E2"/>
    <property type="match status" value="1"/>
</dbReference>
<dbReference type="Gene3D" id="3.40.1110.10">
    <property type="entry name" value="Calcium-transporting ATPase, cytoplasmic domain N"/>
    <property type="match status" value="2"/>
</dbReference>
<keyword evidence="10" id="KW-1278">Translocase</keyword>
<evidence type="ECO:0000256" key="9">
    <source>
        <dbReference type="ARBA" id="ARBA00022840"/>
    </source>
</evidence>
<dbReference type="OrthoDB" id="432719at2759"/>
<dbReference type="GO" id="GO:0012505">
    <property type="term" value="C:endomembrane system"/>
    <property type="evidence" value="ECO:0007669"/>
    <property type="project" value="UniProtKB-SubCell"/>
</dbReference>
<dbReference type="GO" id="GO:0043682">
    <property type="term" value="F:P-type divalent copper transporter activity"/>
    <property type="evidence" value="ECO:0007669"/>
    <property type="project" value="TreeGrafter"/>
</dbReference>
<evidence type="ECO:0000256" key="5">
    <source>
        <dbReference type="ARBA" id="ARBA00022692"/>
    </source>
</evidence>
<gene>
    <name evidence="18" type="ORF">POCULU_LOCUS5214</name>
</gene>
<evidence type="ECO:0000256" key="12">
    <source>
        <dbReference type="ARBA" id="ARBA00023008"/>
    </source>
</evidence>
<dbReference type="InterPro" id="IPR044492">
    <property type="entry name" value="P_typ_ATPase_HD_dom"/>
</dbReference>
<dbReference type="InterPro" id="IPR018303">
    <property type="entry name" value="ATPase_P-typ_P_site"/>
</dbReference>
<dbReference type="SUPFAM" id="SSF56784">
    <property type="entry name" value="HAD-like"/>
    <property type="match status" value="1"/>
</dbReference>
<evidence type="ECO:0000256" key="11">
    <source>
        <dbReference type="ARBA" id="ARBA00022989"/>
    </source>
</evidence>
<dbReference type="GO" id="GO:0016887">
    <property type="term" value="F:ATP hydrolysis activity"/>
    <property type="evidence" value="ECO:0007669"/>
    <property type="project" value="InterPro"/>
</dbReference>
<dbReference type="SUPFAM" id="SSF81660">
    <property type="entry name" value="Metal cation-transporting ATPase, ATP-binding domain N"/>
    <property type="match status" value="1"/>
</dbReference>
<accession>A0A9N9B442</accession>
<evidence type="ECO:0000256" key="6">
    <source>
        <dbReference type="ARBA" id="ARBA00022723"/>
    </source>
</evidence>
<evidence type="ECO:0000256" key="10">
    <source>
        <dbReference type="ARBA" id="ARBA00022967"/>
    </source>
</evidence>
<feature type="transmembrane region" description="Helical" evidence="16">
    <location>
        <begin position="327"/>
        <end position="343"/>
    </location>
</feature>
<dbReference type="InterPro" id="IPR001757">
    <property type="entry name" value="P_typ_ATPase"/>
</dbReference>
<dbReference type="SUPFAM" id="SSF55008">
    <property type="entry name" value="HMA, heavy metal-associated domain"/>
    <property type="match status" value="2"/>
</dbReference>
<comment type="caution">
    <text evidence="18">The sequence shown here is derived from an EMBL/GenBank/DDBJ whole genome shotgun (WGS) entry which is preliminary data.</text>
</comment>
<keyword evidence="4" id="KW-0813">Transport</keyword>
<dbReference type="FunFam" id="3.30.70.100:FF:000001">
    <property type="entry name" value="ATPase copper transporting beta"/>
    <property type="match status" value="1"/>
</dbReference>
<dbReference type="InterPro" id="IPR036412">
    <property type="entry name" value="HAD-like_sf"/>
</dbReference>
<reference evidence="18" key="1">
    <citation type="submission" date="2021-06" db="EMBL/GenBank/DDBJ databases">
        <authorList>
            <person name="Kallberg Y."/>
            <person name="Tangrot J."/>
            <person name="Rosling A."/>
        </authorList>
    </citation>
    <scope>NUCLEOTIDE SEQUENCE</scope>
    <source>
        <strain evidence="18">IA702</strain>
    </source>
</reference>
<evidence type="ECO:0000256" key="14">
    <source>
        <dbReference type="ARBA" id="ARBA00023136"/>
    </source>
</evidence>
<dbReference type="Gene3D" id="2.70.150.10">
    <property type="entry name" value="Calcium-transporting ATPase, cytoplasmic transduction domain A"/>
    <property type="match status" value="1"/>
</dbReference>
<proteinExistence type="inferred from homology"/>
<comment type="similarity">
    <text evidence="2 16">Belongs to the cation transport ATPase (P-type) (TC 3.A.3) family. Type IB subfamily.</text>
</comment>
<dbReference type="Pfam" id="PF00702">
    <property type="entry name" value="Hydrolase"/>
    <property type="match status" value="1"/>
</dbReference>
<dbReference type="Pfam" id="PF00122">
    <property type="entry name" value="E1-E2_ATPase"/>
    <property type="match status" value="1"/>
</dbReference>
<feature type="transmembrane region" description="Helical" evidence="16">
    <location>
        <begin position="218"/>
        <end position="239"/>
    </location>
</feature>
<dbReference type="Pfam" id="PF00403">
    <property type="entry name" value="HMA"/>
    <property type="match status" value="2"/>
</dbReference>
<dbReference type="EMBL" id="CAJVPJ010000764">
    <property type="protein sequence ID" value="CAG8554959.1"/>
    <property type="molecule type" value="Genomic_DNA"/>
</dbReference>
<dbReference type="PANTHER" id="PTHR43520">
    <property type="entry name" value="ATP7, ISOFORM B"/>
    <property type="match status" value="1"/>
</dbReference>
<evidence type="ECO:0000256" key="7">
    <source>
        <dbReference type="ARBA" id="ARBA00022741"/>
    </source>
</evidence>
<dbReference type="GO" id="GO:0005507">
    <property type="term" value="F:copper ion binding"/>
    <property type="evidence" value="ECO:0007669"/>
    <property type="project" value="TreeGrafter"/>
</dbReference>
<comment type="subcellular location">
    <subcellularLocation>
        <location evidence="1">Endomembrane system</location>
        <topology evidence="1">Multi-pass membrane protein</topology>
    </subcellularLocation>
    <subcellularLocation>
        <location evidence="16">Membrane</location>
    </subcellularLocation>
</comment>
<dbReference type="GO" id="GO:0140581">
    <property type="term" value="F:P-type monovalent copper transporter activity"/>
    <property type="evidence" value="ECO:0007669"/>
    <property type="project" value="UniProtKB-EC"/>
</dbReference>
<dbReference type="PRINTS" id="PR00943">
    <property type="entry name" value="CUATPASE"/>
</dbReference>
<name>A0A9N9B442_9GLOM</name>
<evidence type="ECO:0000313" key="18">
    <source>
        <dbReference type="EMBL" id="CAG8554959.1"/>
    </source>
</evidence>
<evidence type="ECO:0000256" key="2">
    <source>
        <dbReference type="ARBA" id="ARBA00006024"/>
    </source>
</evidence>
<evidence type="ECO:0000313" key="19">
    <source>
        <dbReference type="Proteomes" id="UP000789572"/>
    </source>
</evidence>
<evidence type="ECO:0000256" key="4">
    <source>
        <dbReference type="ARBA" id="ARBA00022448"/>
    </source>
</evidence>
<sequence length="1008" mass="109556">MAHHNQNDIPSIIIDSSHHNTLYKASLTTLGLTCASCVSAVERAVKLLPSVITESVVVNLLTGDTRFNFTDPSLTTVAISDAITNIGYEVDSVTVQPQNIEHKSATNDIKTPAQISDVTSTELPPTTTRLSITGMSCASCVNTIQDTLQKLPGVLSVNVNLLLNEALIEHLSRVTGPRDLIDAVNNVGYDAKLMVTQSNKNMIRERVIKQQKLLQRRFLISLAAGIPTFLIAMVIMLWLPNDNPVRMKLQTQITPGLDIGTLILFTLATPVQFYLGAPFYIKAYKSLRYAHAANMETLVAIGTSVAYFGSIANVIMAMTNQIDSDGMQFFETSVFLITFIWLGKWMEAMAKGKTLDSITKLMELQPDKAILVKENKVNGDEEIEEEVDLALIQVGDTLKVNAGAKFPCDGVIIRGITTIDESMLTGEPIPIAKSKGEQVMSATVNLTSPTWIRVTHVGSDTTLFRIINLVHQAQASKKAPIEVLADKISQYFVPTVILISLVDFVIWIILGATNAIPKEWIPEHQSYLVFALFFAISVLVIACPCAMGLASPTAIMVGTGVAARLGILIKGGGEAVQMASRINTIAFDKTGTLTYGKPKVVNSELYVDAKNELIEKDRQQREELLLHILGSVESASDHPLARAVSQYILAKLQPDVHQSDADESRSFASLTGITLDAVTEVPGKGLQATVTVSAPQSSILLPHKLSSSASHQLTVYVGNYDWIDSLGFAYPPDISKQKTQSTLTKWRQQGQSVVVAAMDMNAVGKTGTDTDANANANNSRFIIAQFGIADVVRPDSVNTINALKSMGIDVWMITGDHPIAAKEIARQVGIDNVLAQVTPENKAEKIKWLQRRQQDYAMIKNTKSPIKMLKKLPQEEENPTTASVNRPVVAMVGDGINDAPALAQADLGISIASGTDIAIESSSVILTRSTLASLITMIRLSQAIIKRIRINFMWAFLYNSLAIPIAAGVFFPIFKIGLPPELAGLAMVVSSISVIMSSLLLKRFKERE</sequence>
<feature type="transmembrane region" description="Helical" evidence="16">
    <location>
        <begin position="982"/>
        <end position="1001"/>
    </location>
</feature>
<evidence type="ECO:0000256" key="15">
    <source>
        <dbReference type="ARBA" id="ARBA00080126"/>
    </source>
</evidence>
<dbReference type="CDD" id="cd02094">
    <property type="entry name" value="P-type_ATPase_Cu-like"/>
    <property type="match status" value="1"/>
</dbReference>
<dbReference type="PRINTS" id="PR00119">
    <property type="entry name" value="CATATPASE"/>
</dbReference>
<dbReference type="SFLD" id="SFLDG00002">
    <property type="entry name" value="C1.7:_P-type_atpase_like"/>
    <property type="match status" value="1"/>
</dbReference>
<protein>
    <recommendedName>
        <fullName evidence="3">P-type Cu(+) transporter</fullName>
        <ecNumber evidence="3">7.2.2.8</ecNumber>
    </recommendedName>
    <alternativeName>
        <fullName evidence="15">Cu(2+)-ATPase</fullName>
    </alternativeName>
</protein>
<feature type="transmembrane region" description="Helical" evidence="16">
    <location>
        <begin position="259"/>
        <end position="281"/>
    </location>
</feature>
<feature type="domain" description="HMA" evidence="17">
    <location>
        <begin position="126"/>
        <end position="192"/>
    </location>
</feature>
<keyword evidence="14 16" id="KW-0472">Membrane</keyword>
<dbReference type="InterPro" id="IPR059000">
    <property type="entry name" value="ATPase_P-type_domA"/>
</dbReference>
<dbReference type="GO" id="GO:0005524">
    <property type="term" value="F:ATP binding"/>
    <property type="evidence" value="ECO:0007669"/>
    <property type="project" value="UniProtKB-UniRule"/>
</dbReference>
<dbReference type="CDD" id="cd00371">
    <property type="entry name" value="HMA"/>
    <property type="match status" value="2"/>
</dbReference>
<dbReference type="NCBIfam" id="TIGR01525">
    <property type="entry name" value="ATPase-IB_hvy"/>
    <property type="match status" value="1"/>
</dbReference>
<dbReference type="InterPro" id="IPR023298">
    <property type="entry name" value="ATPase_P-typ_TM_dom_sf"/>
</dbReference>
<evidence type="ECO:0000256" key="13">
    <source>
        <dbReference type="ARBA" id="ARBA00023065"/>
    </source>
</evidence>
<dbReference type="InterPro" id="IPR006121">
    <property type="entry name" value="HMA_dom"/>
</dbReference>
<keyword evidence="5 16" id="KW-0812">Transmembrane</keyword>
<organism evidence="18 19">
    <name type="scientific">Paraglomus occultum</name>
    <dbReference type="NCBI Taxonomy" id="144539"/>
    <lineage>
        <taxon>Eukaryota</taxon>
        <taxon>Fungi</taxon>
        <taxon>Fungi incertae sedis</taxon>
        <taxon>Mucoromycota</taxon>
        <taxon>Glomeromycotina</taxon>
        <taxon>Glomeromycetes</taxon>
        <taxon>Paraglomerales</taxon>
        <taxon>Paraglomeraceae</taxon>
        <taxon>Paraglomus</taxon>
    </lineage>
</organism>
<dbReference type="PANTHER" id="PTHR43520:SF8">
    <property type="entry name" value="P-TYPE CU(+) TRANSPORTER"/>
    <property type="match status" value="1"/>
</dbReference>
<keyword evidence="19" id="KW-1185">Reference proteome</keyword>
<evidence type="ECO:0000256" key="1">
    <source>
        <dbReference type="ARBA" id="ARBA00004127"/>
    </source>
</evidence>
<feature type="transmembrane region" description="Helical" evidence="16">
    <location>
        <begin position="956"/>
        <end position="976"/>
    </location>
</feature>
<feature type="transmembrane region" description="Helical" evidence="16">
    <location>
        <begin position="528"/>
        <end position="550"/>
    </location>
</feature>
<dbReference type="SUPFAM" id="SSF81653">
    <property type="entry name" value="Calcium ATPase, transduction domain A"/>
    <property type="match status" value="1"/>
</dbReference>
<dbReference type="FunFam" id="3.40.50.1000:FF:000144">
    <property type="entry name" value="copper-transporting ATPase 1 isoform X2"/>
    <property type="match status" value="1"/>
</dbReference>
<dbReference type="SFLD" id="SFLDF00027">
    <property type="entry name" value="p-type_atpase"/>
    <property type="match status" value="1"/>
</dbReference>
<keyword evidence="13" id="KW-0406">Ion transport</keyword>
<dbReference type="Gene3D" id="3.30.70.100">
    <property type="match status" value="2"/>
</dbReference>
<dbReference type="PROSITE" id="PS50846">
    <property type="entry name" value="HMA_2"/>
    <property type="match status" value="2"/>
</dbReference>
<feature type="domain" description="HMA" evidence="17">
    <location>
        <begin position="23"/>
        <end position="91"/>
    </location>
</feature>
<dbReference type="InterPro" id="IPR023214">
    <property type="entry name" value="HAD_sf"/>
</dbReference>
<feature type="transmembrane region" description="Helical" evidence="16">
    <location>
        <begin position="491"/>
        <end position="516"/>
    </location>
</feature>
<evidence type="ECO:0000256" key="3">
    <source>
        <dbReference type="ARBA" id="ARBA00012517"/>
    </source>
</evidence>
<dbReference type="InterPro" id="IPR008250">
    <property type="entry name" value="ATPase_P-typ_transduc_dom_A_sf"/>
</dbReference>
<evidence type="ECO:0000256" key="16">
    <source>
        <dbReference type="RuleBase" id="RU362081"/>
    </source>
</evidence>
<dbReference type="Proteomes" id="UP000789572">
    <property type="component" value="Unassembled WGS sequence"/>
</dbReference>
<dbReference type="FunFam" id="2.70.150.10:FF:000002">
    <property type="entry name" value="Copper-transporting ATPase 1, putative"/>
    <property type="match status" value="1"/>
</dbReference>
<keyword evidence="6 16" id="KW-0479">Metal-binding</keyword>
<dbReference type="GO" id="GO:0055070">
    <property type="term" value="P:copper ion homeostasis"/>
    <property type="evidence" value="ECO:0007669"/>
    <property type="project" value="TreeGrafter"/>
</dbReference>
<dbReference type="NCBIfam" id="TIGR01494">
    <property type="entry name" value="ATPase_P-type"/>
    <property type="match status" value="1"/>
</dbReference>
<dbReference type="SUPFAM" id="SSF81665">
    <property type="entry name" value="Calcium ATPase, transmembrane domain M"/>
    <property type="match status" value="1"/>
</dbReference>
<dbReference type="SFLD" id="SFLDS00003">
    <property type="entry name" value="Haloacid_Dehalogenase"/>
    <property type="match status" value="1"/>
</dbReference>
<feature type="transmembrane region" description="Helical" evidence="16">
    <location>
        <begin position="293"/>
        <end position="315"/>
    </location>
</feature>
<dbReference type="InterPro" id="IPR027256">
    <property type="entry name" value="P-typ_ATPase_IB"/>
</dbReference>
<dbReference type="InterPro" id="IPR036163">
    <property type="entry name" value="HMA_dom_sf"/>
</dbReference>
<keyword evidence="11 16" id="KW-1133">Transmembrane helix</keyword>
<dbReference type="EC" id="7.2.2.8" evidence="3"/>
<evidence type="ECO:0000259" key="17">
    <source>
        <dbReference type="PROSITE" id="PS50846"/>
    </source>
</evidence>
<dbReference type="InterPro" id="IPR017969">
    <property type="entry name" value="Heavy-metal-associated_CS"/>
</dbReference>